<dbReference type="Proteomes" id="UP000774130">
    <property type="component" value="Unassembled WGS sequence"/>
</dbReference>
<dbReference type="InterPro" id="IPR003501">
    <property type="entry name" value="PTS_EIIB_2/3"/>
</dbReference>
<dbReference type="PANTHER" id="PTHR34581:SF2">
    <property type="entry name" value="PTS SYSTEM N,N'-DIACETYLCHITOBIOSE-SPECIFIC EIIB COMPONENT"/>
    <property type="match status" value="1"/>
</dbReference>
<evidence type="ECO:0000256" key="4">
    <source>
        <dbReference type="ARBA" id="ARBA00022683"/>
    </source>
</evidence>
<accession>A0ABS6TFT3</accession>
<dbReference type="InterPro" id="IPR051819">
    <property type="entry name" value="PTS_sugar-specific_EIIB"/>
</dbReference>
<dbReference type="RefSeq" id="WP_218327001.1">
    <property type="nucleotide sequence ID" value="NZ_JAHUZB010000006.1"/>
</dbReference>
<dbReference type="InterPro" id="IPR013012">
    <property type="entry name" value="PTS_EIIB_3"/>
</dbReference>
<evidence type="ECO:0000259" key="6">
    <source>
        <dbReference type="PROSITE" id="PS51100"/>
    </source>
</evidence>
<reference evidence="7 8" key="1">
    <citation type="submission" date="2021-06" db="EMBL/GenBank/DDBJ databases">
        <title>Enterococcus alishanensis sp. nov., a novel lactic acid bacterium isolated from fresh coffee beans.</title>
        <authorList>
            <person name="Chen Y.-S."/>
        </authorList>
    </citation>
    <scope>NUCLEOTIDE SEQUENCE [LARGE SCALE GENOMIC DNA]</scope>
    <source>
        <strain evidence="7 8">ALS3</strain>
    </source>
</reference>
<keyword evidence="2" id="KW-0597">Phosphoprotein</keyword>
<sequence>METIKIMLCCGAGMSSGMLANKARKAAKKLELNAEVSARSESEVHKHFQNIDILFLGPHFSSHQEQFSKMAAPFNVPVLVIPKKIYGLLDGEALIKLAIETLSVKD</sequence>
<proteinExistence type="predicted"/>
<keyword evidence="4" id="KW-0598">Phosphotransferase system</keyword>
<evidence type="ECO:0000256" key="1">
    <source>
        <dbReference type="ARBA" id="ARBA00022448"/>
    </source>
</evidence>
<evidence type="ECO:0000313" key="7">
    <source>
        <dbReference type="EMBL" id="MBV7391790.1"/>
    </source>
</evidence>
<keyword evidence="8" id="KW-1185">Reference proteome</keyword>
<feature type="domain" description="PTS EIIB type-3" evidence="6">
    <location>
        <begin position="3"/>
        <end position="106"/>
    </location>
</feature>
<keyword evidence="1" id="KW-0813">Transport</keyword>
<protein>
    <submittedName>
        <fullName evidence="7">PTS sugar transporter subunit IIB</fullName>
    </submittedName>
</protein>
<dbReference type="EMBL" id="JAHUZB010000006">
    <property type="protein sequence ID" value="MBV7391790.1"/>
    <property type="molecule type" value="Genomic_DNA"/>
</dbReference>
<dbReference type="Pfam" id="PF02302">
    <property type="entry name" value="PTS_IIB"/>
    <property type="match status" value="1"/>
</dbReference>
<comment type="caution">
    <text evidence="7">The sequence shown here is derived from an EMBL/GenBank/DDBJ whole genome shotgun (WGS) entry which is preliminary data.</text>
</comment>
<evidence type="ECO:0000256" key="3">
    <source>
        <dbReference type="ARBA" id="ARBA00022597"/>
    </source>
</evidence>
<feature type="modified residue" description="Phosphocysteine; by EIIA" evidence="5">
    <location>
        <position position="10"/>
    </location>
</feature>
<keyword evidence="3 7" id="KW-0762">Sugar transport</keyword>
<evidence type="ECO:0000256" key="5">
    <source>
        <dbReference type="PROSITE-ProRule" id="PRU00423"/>
    </source>
</evidence>
<gene>
    <name evidence="7" type="ORF">KUA55_13965</name>
</gene>
<evidence type="ECO:0000313" key="8">
    <source>
        <dbReference type="Proteomes" id="UP000774130"/>
    </source>
</evidence>
<organism evidence="7 8">
    <name type="scientific">Enterococcus alishanensis</name>
    <dbReference type="NCBI Taxonomy" id="1303817"/>
    <lineage>
        <taxon>Bacteria</taxon>
        <taxon>Bacillati</taxon>
        <taxon>Bacillota</taxon>
        <taxon>Bacilli</taxon>
        <taxon>Lactobacillales</taxon>
        <taxon>Enterococcaceae</taxon>
        <taxon>Enterococcus</taxon>
    </lineage>
</organism>
<evidence type="ECO:0000256" key="2">
    <source>
        <dbReference type="ARBA" id="ARBA00022553"/>
    </source>
</evidence>
<name>A0ABS6TFT3_9ENTE</name>
<dbReference type="PANTHER" id="PTHR34581">
    <property type="entry name" value="PTS SYSTEM N,N'-DIACETYLCHITOBIOSE-SPECIFIC EIIB COMPONENT"/>
    <property type="match status" value="1"/>
</dbReference>
<dbReference type="PROSITE" id="PS51100">
    <property type="entry name" value="PTS_EIIB_TYPE_3"/>
    <property type="match status" value="1"/>
</dbReference>